<proteinExistence type="predicted"/>
<comment type="caution">
    <text evidence="1">The sequence shown here is derived from an EMBL/GenBank/DDBJ whole genome shotgun (WGS) entry which is preliminary data.</text>
</comment>
<protein>
    <recommendedName>
        <fullName evidence="3">DUF2808 domain-containing protein</fullName>
    </recommendedName>
</protein>
<dbReference type="Pfam" id="PF10989">
    <property type="entry name" value="DUF2808"/>
    <property type="match status" value="1"/>
</dbReference>
<sequence length="199" mass="21630">MQNGVLSLSLNRRRSSMGNAIHFGALVMLSSVVGITGQVEAIQLGDGSRAFVNPPRLLGAVTTSSDVYAWNSTYYFTLQIPEDAGEPLQKVVIVQQEGLDLDLDYNLKQFVAFEGASYRKRGAPIAIGNVGFDRKNQTVTVSFDPPVVPGTTVTVGLRPYANPDTSGVYLFGVTAFPPGERTRSQFLGFGRLTFYRGRD</sequence>
<accession>A0A098TJ60</accession>
<dbReference type="InterPro" id="IPR021256">
    <property type="entry name" value="DUF2808"/>
</dbReference>
<dbReference type="STRING" id="1497020.DO97_12170"/>
<name>A0A098TJ60_9CYAN</name>
<dbReference type="EMBL" id="JJML01000037">
    <property type="protein sequence ID" value="KGF72099.1"/>
    <property type="molecule type" value="Genomic_DNA"/>
</dbReference>
<keyword evidence="2" id="KW-1185">Reference proteome</keyword>
<reference evidence="1 2" key="1">
    <citation type="journal article" date="2014" name="Mol. Ecol.">
        <title>Evolution of Synechococcus.</title>
        <authorList>
            <person name="Dvorak P."/>
            <person name="Casamatta D."/>
            <person name="Hasler P."/>
            <person name="Poulickova A."/>
            <person name="Ondrej V."/>
            <person name="Sanges R."/>
        </authorList>
    </citation>
    <scope>NUCLEOTIDE SEQUENCE [LARGE SCALE GENOMIC DNA]</scope>
    <source>
        <strain evidence="1 2">CAUP A 1101</strain>
    </source>
</reference>
<evidence type="ECO:0008006" key="3">
    <source>
        <dbReference type="Google" id="ProtNLM"/>
    </source>
</evidence>
<dbReference type="AlphaFoldDB" id="A0A098TJ60"/>
<evidence type="ECO:0000313" key="1">
    <source>
        <dbReference type="EMBL" id="KGF72099.1"/>
    </source>
</evidence>
<evidence type="ECO:0000313" key="2">
    <source>
        <dbReference type="Proteomes" id="UP000030170"/>
    </source>
</evidence>
<organism evidence="1 2">
    <name type="scientific">Neosynechococcus sphagnicola sy1</name>
    <dbReference type="NCBI Taxonomy" id="1497020"/>
    <lineage>
        <taxon>Bacteria</taxon>
        <taxon>Bacillati</taxon>
        <taxon>Cyanobacteriota</taxon>
        <taxon>Cyanophyceae</taxon>
        <taxon>Neosynechococcales</taxon>
        <taxon>Neosynechococcaceae</taxon>
        <taxon>Neosynechococcus</taxon>
    </lineage>
</organism>
<dbReference type="Proteomes" id="UP000030170">
    <property type="component" value="Unassembled WGS sequence"/>
</dbReference>
<gene>
    <name evidence="1" type="ORF">DO97_12170</name>
</gene>